<gene>
    <name evidence="2" type="ORF">J421_6220</name>
</gene>
<keyword evidence="2" id="KW-0614">Plasmid</keyword>
<dbReference type="HOGENOM" id="CLU_1592196_0_0_0"/>
<accession>W0RTY4</accession>
<feature type="region of interest" description="Disordered" evidence="1">
    <location>
        <begin position="44"/>
        <end position="73"/>
    </location>
</feature>
<feature type="compositionally biased region" description="Low complexity" evidence="1">
    <location>
        <begin position="48"/>
        <end position="58"/>
    </location>
</feature>
<reference evidence="2 3" key="1">
    <citation type="journal article" date="2014" name="Genome Announc.">
        <title>Genome Sequence and Methylome of Soil Bacterium Gemmatirosa kalamazoonensis KBS708T, a Member of the Rarely Cultivated Gemmatimonadetes Phylum.</title>
        <authorList>
            <person name="Debruyn J.M."/>
            <person name="Radosevich M."/>
            <person name="Wommack K.E."/>
            <person name="Polson S.W."/>
            <person name="Hauser L.J."/>
            <person name="Fawaz M.N."/>
            <person name="Korlach J."/>
            <person name="Tsai Y.C."/>
        </authorList>
    </citation>
    <scope>NUCLEOTIDE SEQUENCE [LARGE SCALE GENOMIC DNA]</scope>
    <source>
        <strain evidence="2 3">KBS708</strain>
        <plasmid evidence="3">Plasmid 2</plasmid>
    </source>
</reference>
<name>W0RTY4_9BACT</name>
<dbReference type="RefSeq" id="WP_148306658.1">
    <property type="nucleotide sequence ID" value="NZ_CP007130.1"/>
</dbReference>
<protein>
    <submittedName>
        <fullName evidence="2">Uncharacterized protein</fullName>
    </submittedName>
</protein>
<evidence type="ECO:0000313" key="2">
    <source>
        <dbReference type="EMBL" id="AHG93755.1"/>
    </source>
</evidence>
<dbReference type="EMBL" id="CP007130">
    <property type="protein sequence ID" value="AHG93755.1"/>
    <property type="molecule type" value="Genomic_DNA"/>
</dbReference>
<organism evidence="2 3">
    <name type="scientific">Gemmatirosa kalamazoonensis</name>
    <dbReference type="NCBI Taxonomy" id="861299"/>
    <lineage>
        <taxon>Bacteria</taxon>
        <taxon>Pseudomonadati</taxon>
        <taxon>Gemmatimonadota</taxon>
        <taxon>Gemmatimonadia</taxon>
        <taxon>Gemmatimonadales</taxon>
        <taxon>Gemmatimonadaceae</taxon>
        <taxon>Gemmatirosa</taxon>
    </lineage>
</organism>
<evidence type="ECO:0000256" key="1">
    <source>
        <dbReference type="SAM" id="MobiDB-lite"/>
    </source>
</evidence>
<proteinExistence type="predicted"/>
<dbReference type="Proteomes" id="UP000019151">
    <property type="component" value="Plasmid 2"/>
</dbReference>
<dbReference type="AlphaFoldDB" id="W0RTY4"/>
<dbReference type="InParanoid" id="W0RTY4"/>
<keyword evidence="3" id="KW-1185">Reference proteome</keyword>
<dbReference type="KEGG" id="gba:J421_6220"/>
<sequence length="167" mass="17533">MERSRAAFKALAAPDASPAMADSARRVIDASPFAALFEVQIPIPDGMGPSSPAPRQRPAAPPPGAMGRDEGPSLPVLAFVEPAELPDYKPAFAAGAVRADADGNLWVREIPTHPYPGPVYAVIDGAGRLADRVLLPRGTAIAGFGPRGVVYLGMRDGDAVRLMRARR</sequence>
<geneLocation type="plasmid" evidence="2 3">
    <name>2</name>
</geneLocation>
<evidence type="ECO:0000313" key="3">
    <source>
        <dbReference type="Proteomes" id="UP000019151"/>
    </source>
</evidence>